<sequence length="229" mass="25478">MKNLVKLGLLSLVLTIASCKDNKENASDDNKEMVADNELYSCPMHPEVTGKKGDTCTECGMKLTEKVSERDETVAVQELEIVKSKADFSIDLILDKYINLKNKLAADDSKAAAAAGMELERAIKGAKSDVIEKELQNQYTTITKAAIEETTIIATNSGKIADQRKQFAALSQNMTYLIQMFDTDKKLYQDYCPMYNHGKNGYWISEVKDIKNPYYGAEMLTCGGISKEL</sequence>
<protein>
    <submittedName>
        <fullName evidence="3">DUF3347 domain-containing protein</fullName>
    </submittedName>
</protein>
<accession>A0ABV4KHQ4</accession>
<dbReference type="EMBL" id="JASMRN010000011">
    <property type="protein sequence ID" value="MEZ7516215.1"/>
    <property type="molecule type" value="Genomic_DNA"/>
</dbReference>
<keyword evidence="4" id="KW-1185">Reference proteome</keyword>
<reference evidence="3 4" key="1">
    <citation type="submission" date="2023-05" db="EMBL/GenBank/DDBJ databases">
        <title>Adaptations of aquatic viruses from atmosphere-close ecosystems of the Central Arctic Ocean.</title>
        <authorList>
            <person name="Rahlff J."/>
            <person name="Holmfeldt K."/>
        </authorList>
    </citation>
    <scope>NUCLEOTIDE SEQUENCE [LARGE SCALE GENOMIC DNA]</scope>
    <source>
        <strain evidence="3 4">Arc14</strain>
    </source>
</reference>
<evidence type="ECO:0000313" key="4">
    <source>
        <dbReference type="Proteomes" id="UP001568894"/>
    </source>
</evidence>
<dbReference type="InterPro" id="IPR021782">
    <property type="entry name" value="DUF3347"/>
</dbReference>
<name>A0ABV4KHQ4_9FLAO</name>
<dbReference type="Pfam" id="PF19335">
    <property type="entry name" value="HMBD"/>
    <property type="match status" value="1"/>
</dbReference>
<dbReference type="RefSeq" id="WP_371571308.1">
    <property type="nucleotide sequence ID" value="NZ_JASMRN010000011.1"/>
</dbReference>
<dbReference type="InterPro" id="IPR045800">
    <property type="entry name" value="HMBD"/>
</dbReference>
<proteinExistence type="predicted"/>
<organism evidence="3 4">
    <name type="scientific">Flavobacterium frigidarium</name>
    <dbReference type="NCBI Taxonomy" id="99286"/>
    <lineage>
        <taxon>Bacteria</taxon>
        <taxon>Pseudomonadati</taxon>
        <taxon>Bacteroidota</taxon>
        <taxon>Flavobacteriia</taxon>
        <taxon>Flavobacteriales</taxon>
        <taxon>Flavobacteriaceae</taxon>
        <taxon>Flavobacterium</taxon>
    </lineage>
</organism>
<evidence type="ECO:0000259" key="2">
    <source>
        <dbReference type="Pfam" id="PF19335"/>
    </source>
</evidence>
<evidence type="ECO:0000259" key="1">
    <source>
        <dbReference type="Pfam" id="PF11827"/>
    </source>
</evidence>
<gene>
    <name evidence="3" type="ORF">QO192_13105</name>
</gene>
<feature type="domain" description="DUF3347" evidence="1">
    <location>
        <begin position="93"/>
        <end position="185"/>
    </location>
</feature>
<feature type="domain" description="Heavy metal binding" evidence="2">
    <location>
        <begin position="40"/>
        <end position="66"/>
    </location>
</feature>
<evidence type="ECO:0000313" key="3">
    <source>
        <dbReference type="EMBL" id="MEZ7516215.1"/>
    </source>
</evidence>
<comment type="caution">
    <text evidence="3">The sequence shown here is derived from an EMBL/GenBank/DDBJ whole genome shotgun (WGS) entry which is preliminary data.</text>
</comment>
<dbReference type="Proteomes" id="UP001568894">
    <property type="component" value="Unassembled WGS sequence"/>
</dbReference>
<dbReference type="Pfam" id="PF11827">
    <property type="entry name" value="DUF3347"/>
    <property type="match status" value="1"/>
</dbReference>
<dbReference type="PROSITE" id="PS51257">
    <property type="entry name" value="PROKAR_LIPOPROTEIN"/>
    <property type="match status" value="1"/>
</dbReference>